<keyword evidence="4" id="KW-1185">Reference proteome</keyword>
<dbReference type="RefSeq" id="WP_151177169.1">
    <property type="nucleotide sequence ID" value="NZ_CP042906.1"/>
</dbReference>
<dbReference type="InterPro" id="IPR003646">
    <property type="entry name" value="SH3-like_bac-type"/>
</dbReference>
<feature type="signal peptide" evidence="1">
    <location>
        <begin position="1"/>
        <end position="23"/>
    </location>
</feature>
<dbReference type="EMBL" id="CP042906">
    <property type="protein sequence ID" value="QEX16868.1"/>
    <property type="molecule type" value="Genomic_DNA"/>
</dbReference>
<evidence type="ECO:0000313" key="4">
    <source>
        <dbReference type="Proteomes" id="UP000326202"/>
    </source>
</evidence>
<dbReference type="Proteomes" id="UP000326202">
    <property type="component" value="Chromosome"/>
</dbReference>
<protein>
    <recommendedName>
        <fullName evidence="2">SH3b domain-containing protein</fullName>
    </recommendedName>
</protein>
<sequence>MSARLAVSTALVLGLLAAGPALASPLSVPAAPPVQPSIVTVADGTMTVASGGGDVNLRLEPSTRSQVLAKLPRGTKVTVLNMVDGGKWVHVSVDGREGYIARYLLKN</sequence>
<dbReference type="OrthoDB" id="9816557at2"/>
<evidence type="ECO:0000313" key="3">
    <source>
        <dbReference type="EMBL" id="QEX16868.1"/>
    </source>
</evidence>
<organism evidence="3 4">
    <name type="scientific">Hypericibacter terrae</name>
    <dbReference type="NCBI Taxonomy" id="2602015"/>
    <lineage>
        <taxon>Bacteria</taxon>
        <taxon>Pseudomonadati</taxon>
        <taxon>Pseudomonadota</taxon>
        <taxon>Alphaproteobacteria</taxon>
        <taxon>Rhodospirillales</taxon>
        <taxon>Dongiaceae</taxon>
        <taxon>Hypericibacter</taxon>
    </lineage>
</organism>
<evidence type="ECO:0000256" key="1">
    <source>
        <dbReference type="SAM" id="SignalP"/>
    </source>
</evidence>
<accession>A0A5J6MH75</accession>
<reference evidence="3 4" key="1">
    <citation type="submission" date="2019-08" db="EMBL/GenBank/DDBJ databases">
        <title>Hyperibacter terrae gen. nov., sp. nov. and Hyperibacter viscosus sp. nov., two new members in the family Rhodospirillaceae isolated from the rhizosphere of Hypericum perforatum.</title>
        <authorList>
            <person name="Noviana Z."/>
        </authorList>
    </citation>
    <scope>NUCLEOTIDE SEQUENCE [LARGE SCALE GENOMIC DNA]</scope>
    <source>
        <strain evidence="3 4">R5913</strain>
    </source>
</reference>
<dbReference type="Gene3D" id="2.30.30.40">
    <property type="entry name" value="SH3 Domains"/>
    <property type="match status" value="1"/>
</dbReference>
<feature type="chain" id="PRO_5023839971" description="SH3b domain-containing protein" evidence="1">
    <location>
        <begin position="24"/>
        <end position="107"/>
    </location>
</feature>
<gene>
    <name evidence="3" type="ORF">FRZ44_21630</name>
</gene>
<name>A0A5J6MH75_9PROT</name>
<dbReference type="PROSITE" id="PS51781">
    <property type="entry name" value="SH3B"/>
    <property type="match status" value="1"/>
</dbReference>
<keyword evidence="1" id="KW-0732">Signal</keyword>
<dbReference type="KEGG" id="htq:FRZ44_21630"/>
<feature type="domain" description="SH3b" evidence="2">
    <location>
        <begin position="45"/>
        <end position="107"/>
    </location>
</feature>
<dbReference type="SMART" id="SM00287">
    <property type="entry name" value="SH3b"/>
    <property type="match status" value="1"/>
</dbReference>
<evidence type="ECO:0000259" key="2">
    <source>
        <dbReference type="PROSITE" id="PS51781"/>
    </source>
</evidence>
<proteinExistence type="predicted"/>
<dbReference type="AlphaFoldDB" id="A0A5J6MH75"/>
<dbReference type="Pfam" id="PF08239">
    <property type="entry name" value="SH3_3"/>
    <property type="match status" value="1"/>
</dbReference>